<gene>
    <name evidence="1" type="ORF">CEXT_160351</name>
</gene>
<comment type="caution">
    <text evidence="1">The sequence shown here is derived from an EMBL/GenBank/DDBJ whole genome shotgun (WGS) entry which is preliminary data.</text>
</comment>
<dbReference type="Proteomes" id="UP001054945">
    <property type="component" value="Unassembled WGS sequence"/>
</dbReference>
<reference evidence="1 2" key="1">
    <citation type="submission" date="2021-06" db="EMBL/GenBank/DDBJ databases">
        <title>Caerostris extrusa draft genome.</title>
        <authorList>
            <person name="Kono N."/>
            <person name="Arakawa K."/>
        </authorList>
    </citation>
    <scope>NUCLEOTIDE SEQUENCE [LARGE SCALE GENOMIC DNA]</scope>
</reference>
<dbReference type="EMBL" id="BPLR01016250">
    <property type="protein sequence ID" value="GIY82460.1"/>
    <property type="molecule type" value="Genomic_DNA"/>
</dbReference>
<protein>
    <submittedName>
        <fullName evidence="1">Uncharacterized protein</fullName>
    </submittedName>
</protein>
<keyword evidence="2" id="KW-1185">Reference proteome</keyword>
<evidence type="ECO:0000313" key="1">
    <source>
        <dbReference type="EMBL" id="GIY82460.1"/>
    </source>
</evidence>
<proteinExistence type="predicted"/>
<name>A0AAV4WKD3_CAEEX</name>
<sequence>MAILFLESSSSCSTFSKALLLEKKELIYTRTPIMNFSKRKYPERQDGIYDIFSFRQQLYRIRGRIREYECYSLMIGMELRAENGMELRAEKWYGIENGEMASGIENREMIQN</sequence>
<dbReference type="AlphaFoldDB" id="A0AAV4WKD3"/>
<accession>A0AAV4WKD3</accession>
<organism evidence="1 2">
    <name type="scientific">Caerostris extrusa</name>
    <name type="common">Bark spider</name>
    <name type="synonym">Caerostris bankana</name>
    <dbReference type="NCBI Taxonomy" id="172846"/>
    <lineage>
        <taxon>Eukaryota</taxon>
        <taxon>Metazoa</taxon>
        <taxon>Ecdysozoa</taxon>
        <taxon>Arthropoda</taxon>
        <taxon>Chelicerata</taxon>
        <taxon>Arachnida</taxon>
        <taxon>Araneae</taxon>
        <taxon>Araneomorphae</taxon>
        <taxon>Entelegynae</taxon>
        <taxon>Araneoidea</taxon>
        <taxon>Araneidae</taxon>
        <taxon>Caerostris</taxon>
    </lineage>
</organism>
<evidence type="ECO:0000313" key="2">
    <source>
        <dbReference type="Proteomes" id="UP001054945"/>
    </source>
</evidence>